<dbReference type="GO" id="GO:0005886">
    <property type="term" value="C:plasma membrane"/>
    <property type="evidence" value="ECO:0007669"/>
    <property type="project" value="UniProtKB-SubCell"/>
</dbReference>
<evidence type="ECO:0000313" key="7">
    <source>
        <dbReference type="EMBL" id="VAW61908.1"/>
    </source>
</evidence>
<dbReference type="PANTHER" id="PTHR20855:SF3">
    <property type="entry name" value="LD03007P"/>
    <property type="match status" value="1"/>
</dbReference>
<evidence type="ECO:0000256" key="3">
    <source>
        <dbReference type="ARBA" id="ARBA00022692"/>
    </source>
</evidence>
<feature type="transmembrane region" description="Helical" evidence="6">
    <location>
        <begin position="83"/>
        <end position="102"/>
    </location>
</feature>
<name>A0A3B0X0Z6_9ZZZZ</name>
<evidence type="ECO:0000256" key="4">
    <source>
        <dbReference type="ARBA" id="ARBA00022989"/>
    </source>
</evidence>
<organism evidence="7">
    <name type="scientific">hydrothermal vent metagenome</name>
    <dbReference type="NCBI Taxonomy" id="652676"/>
    <lineage>
        <taxon>unclassified sequences</taxon>
        <taxon>metagenomes</taxon>
        <taxon>ecological metagenomes</taxon>
    </lineage>
</organism>
<accession>A0A3B0X0Z6</accession>
<keyword evidence="3 6" id="KW-0812">Transmembrane</keyword>
<keyword evidence="5 6" id="KW-0472">Membrane</keyword>
<feature type="transmembrane region" description="Helical" evidence="6">
    <location>
        <begin position="165"/>
        <end position="184"/>
    </location>
</feature>
<dbReference type="AlphaFoldDB" id="A0A3B0X0Z6"/>
<dbReference type="Pfam" id="PF03006">
    <property type="entry name" value="HlyIII"/>
    <property type="match status" value="1"/>
</dbReference>
<protein>
    <submittedName>
        <fullName evidence="7">FIG01964566: Predicted membrane protein, hemolysin III homolog</fullName>
    </submittedName>
</protein>
<keyword evidence="2" id="KW-1003">Cell membrane</keyword>
<feature type="transmembrane region" description="Helical" evidence="6">
    <location>
        <begin position="196"/>
        <end position="214"/>
    </location>
</feature>
<dbReference type="NCBIfam" id="TIGR01065">
    <property type="entry name" value="hlyIII"/>
    <property type="match status" value="1"/>
</dbReference>
<evidence type="ECO:0000256" key="2">
    <source>
        <dbReference type="ARBA" id="ARBA00022475"/>
    </source>
</evidence>
<proteinExistence type="predicted"/>
<evidence type="ECO:0000256" key="1">
    <source>
        <dbReference type="ARBA" id="ARBA00004651"/>
    </source>
</evidence>
<feature type="transmembrane region" description="Helical" evidence="6">
    <location>
        <begin position="136"/>
        <end position="153"/>
    </location>
</feature>
<reference evidence="7" key="1">
    <citation type="submission" date="2018-06" db="EMBL/GenBank/DDBJ databases">
        <authorList>
            <person name="Zhirakovskaya E."/>
        </authorList>
    </citation>
    <scope>NUCLEOTIDE SEQUENCE</scope>
</reference>
<sequence>MTPNIETPYTKAEEVAHTVTHGFGMLLSIAGLAILVSFSTLNGDTWHIVSSSIYGASLILLYGASSLYHGIPHLATKALLQRFDHAAIYVLIAGTYTPFLLVSLRGSWGWSLFGIIWSLALIGAVFEFLNWKPFQKLSLALYLGMGWIIIIAIEPMFEHVDLNGLALLLLGGLFYSFGVIFYVWEKLPFNHAIWHMFVLAGSAAHFFSILFYVIP</sequence>
<comment type="subcellular location">
    <subcellularLocation>
        <location evidence="1">Cell membrane</location>
        <topology evidence="1">Multi-pass membrane protein</topology>
    </subcellularLocation>
</comment>
<dbReference type="EMBL" id="UOFH01000199">
    <property type="protein sequence ID" value="VAW61908.1"/>
    <property type="molecule type" value="Genomic_DNA"/>
</dbReference>
<keyword evidence="4 6" id="KW-1133">Transmembrane helix</keyword>
<dbReference type="GO" id="GO:0140911">
    <property type="term" value="F:pore-forming activity"/>
    <property type="evidence" value="ECO:0007669"/>
    <property type="project" value="InterPro"/>
</dbReference>
<gene>
    <name evidence="7" type="ORF">MNBD_GAMMA08-2266</name>
</gene>
<evidence type="ECO:0000256" key="5">
    <source>
        <dbReference type="ARBA" id="ARBA00023136"/>
    </source>
</evidence>
<evidence type="ECO:0000256" key="6">
    <source>
        <dbReference type="SAM" id="Phobius"/>
    </source>
</evidence>
<feature type="transmembrane region" description="Helical" evidence="6">
    <location>
        <begin position="21"/>
        <end position="41"/>
    </location>
</feature>
<feature type="transmembrane region" description="Helical" evidence="6">
    <location>
        <begin position="108"/>
        <end position="129"/>
    </location>
</feature>
<dbReference type="InterPro" id="IPR005744">
    <property type="entry name" value="Hy-lIII"/>
</dbReference>
<feature type="transmembrane region" description="Helical" evidence="6">
    <location>
        <begin position="53"/>
        <end position="71"/>
    </location>
</feature>
<dbReference type="InterPro" id="IPR004254">
    <property type="entry name" value="AdipoR/HlyIII-related"/>
</dbReference>
<dbReference type="PANTHER" id="PTHR20855">
    <property type="entry name" value="ADIPOR/PROGESTIN RECEPTOR-RELATED"/>
    <property type="match status" value="1"/>
</dbReference>